<reference evidence="4 5" key="1">
    <citation type="journal article" date="2021" name="Int. J. Syst. Evol. Microbiol.">
        <title>Clostridium zeae sp. nov., isolated from corn silage.</title>
        <authorList>
            <person name="Kobayashi H."/>
            <person name="Tanizawa Y."/>
            <person name="Yagura M."/>
            <person name="Sakamoto M."/>
            <person name="Ohkuma M."/>
            <person name="Tohno M."/>
        </authorList>
    </citation>
    <scope>NUCLEOTIDE SEQUENCE [LARGE SCALE GENOMIC DNA]</scope>
    <source>
        <strain evidence="4 5">CSC2</strain>
    </source>
</reference>
<dbReference type="Gene3D" id="1.10.357.10">
    <property type="entry name" value="Tetracycline Repressor, domain 2"/>
    <property type="match status" value="1"/>
</dbReference>
<keyword evidence="1 2" id="KW-0238">DNA-binding</keyword>
<dbReference type="RefSeq" id="WP_206869517.1">
    <property type="nucleotide sequence ID" value="NZ_BMBA01000001.1"/>
</dbReference>
<comment type="caution">
    <text evidence="4">The sequence shown here is derived from an EMBL/GenBank/DDBJ whole genome shotgun (WGS) entry which is preliminary data.</text>
</comment>
<organism evidence="4 5">
    <name type="scientific">Clostridium zeae</name>
    <dbReference type="NCBI Taxonomy" id="2759022"/>
    <lineage>
        <taxon>Bacteria</taxon>
        <taxon>Bacillati</taxon>
        <taxon>Bacillota</taxon>
        <taxon>Clostridia</taxon>
        <taxon>Eubacteriales</taxon>
        <taxon>Clostridiaceae</taxon>
        <taxon>Clostridium</taxon>
    </lineage>
</organism>
<evidence type="ECO:0000313" key="5">
    <source>
        <dbReference type="Proteomes" id="UP000663802"/>
    </source>
</evidence>
<feature type="domain" description="HTH tetR-type" evidence="3">
    <location>
        <begin position="12"/>
        <end position="72"/>
    </location>
</feature>
<evidence type="ECO:0000259" key="3">
    <source>
        <dbReference type="PROSITE" id="PS50977"/>
    </source>
</evidence>
<evidence type="ECO:0000256" key="2">
    <source>
        <dbReference type="PROSITE-ProRule" id="PRU00335"/>
    </source>
</evidence>
<dbReference type="Proteomes" id="UP000663802">
    <property type="component" value="Unassembled WGS sequence"/>
</dbReference>
<name>A0ABQ1E956_9CLOT</name>
<dbReference type="PROSITE" id="PS50977">
    <property type="entry name" value="HTH_TETR_2"/>
    <property type="match status" value="1"/>
</dbReference>
<proteinExistence type="predicted"/>
<sequence>MAATDLAQLIKADTKECLTTALLQLLAKESLPKLTVSKVCQRAGVSRMAFYRNFDGLEQILYQYYQPKISAIFTTISTETNPAIKFDQQVVFFDEFGPDLILSSNRGFEFIIQGIFTAEIEKYFSASNDEYISTFMSAGVYALWRKWILDGRKKPLTELHSLIQKISLSVSIESAQEQL</sequence>
<evidence type="ECO:0000313" key="4">
    <source>
        <dbReference type="EMBL" id="GFZ31340.1"/>
    </source>
</evidence>
<feature type="DNA-binding region" description="H-T-H motif" evidence="2">
    <location>
        <begin position="35"/>
        <end position="54"/>
    </location>
</feature>
<dbReference type="InterPro" id="IPR001647">
    <property type="entry name" value="HTH_TetR"/>
</dbReference>
<keyword evidence="5" id="KW-1185">Reference proteome</keyword>
<evidence type="ECO:0000256" key="1">
    <source>
        <dbReference type="ARBA" id="ARBA00023125"/>
    </source>
</evidence>
<dbReference type="Pfam" id="PF00440">
    <property type="entry name" value="TetR_N"/>
    <property type="match status" value="1"/>
</dbReference>
<dbReference type="EMBL" id="BMBA01000001">
    <property type="protein sequence ID" value="GFZ31340.1"/>
    <property type="molecule type" value="Genomic_DNA"/>
</dbReference>
<dbReference type="SUPFAM" id="SSF46689">
    <property type="entry name" value="Homeodomain-like"/>
    <property type="match status" value="1"/>
</dbReference>
<gene>
    <name evidence="4" type="ORF">CSC2_18660</name>
</gene>
<accession>A0ABQ1E956</accession>
<dbReference type="InterPro" id="IPR009057">
    <property type="entry name" value="Homeodomain-like_sf"/>
</dbReference>
<protein>
    <submittedName>
        <fullName evidence="4">AcrR family transcriptional regulator</fullName>
    </submittedName>
</protein>